<reference evidence="3 4" key="1">
    <citation type="submission" date="2024-07" db="EMBL/GenBank/DDBJ databases">
        <authorList>
            <person name="Thanompreechachai J."/>
            <person name="Duangmal K."/>
        </authorList>
    </citation>
    <scope>NUCLEOTIDE SEQUENCE [LARGE SCALE GENOMIC DNA]</scope>
    <source>
        <strain evidence="3 4">TBRC 1896</strain>
    </source>
</reference>
<dbReference type="RefSeq" id="WP_370718428.1">
    <property type="nucleotide sequence ID" value="NZ_JBGGTQ010000004.1"/>
</dbReference>
<feature type="region of interest" description="Disordered" evidence="2">
    <location>
        <begin position="28"/>
        <end position="49"/>
    </location>
</feature>
<dbReference type="InterPro" id="IPR035093">
    <property type="entry name" value="RelE/ParE_toxin_dom_sf"/>
</dbReference>
<organism evidence="3 4">
    <name type="scientific">Kineococcus mangrovi</name>
    <dbReference type="NCBI Taxonomy" id="1660183"/>
    <lineage>
        <taxon>Bacteria</taxon>
        <taxon>Bacillati</taxon>
        <taxon>Actinomycetota</taxon>
        <taxon>Actinomycetes</taxon>
        <taxon>Kineosporiales</taxon>
        <taxon>Kineosporiaceae</taxon>
        <taxon>Kineococcus</taxon>
    </lineage>
</organism>
<dbReference type="EMBL" id="JBGGTQ010000004">
    <property type="protein sequence ID" value="MEZ0492374.1"/>
    <property type="molecule type" value="Genomic_DNA"/>
</dbReference>
<gene>
    <name evidence="3" type="ORF">AB2L28_08995</name>
</gene>
<proteinExistence type="predicted"/>
<evidence type="ECO:0000256" key="2">
    <source>
        <dbReference type="SAM" id="MobiDB-lite"/>
    </source>
</evidence>
<dbReference type="SUPFAM" id="SSF143011">
    <property type="entry name" value="RelE-like"/>
    <property type="match status" value="1"/>
</dbReference>
<name>A0ABV4I131_9ACTN</name>
<keyword evidence="1" id="KW-1277">Toxin-antitoxin system</keyword>
<protein>
    <submittedName>
        <fullName evidence="3">Type II toxin-antitoxin system RelE/ParE family toxin</fullName>
    </submittedName>
</protein>
<evidence type="ECO:0000313" key="4">
    <source>
        <dbReference type="Proteomes" id="UP001566476"/>
    </source>
</evidence>
<keyword evidence="4" id="KW-1185">Reference proteome</keyword>
<dbReference type="InterPro" id="IPR007712">
    <property type="entry name" value="RelE/ParE_toxin"/>
</dbReference>
<evidence type="ECO:0000313" key="3">
    <source>
        <dbReference type="EMBL" id="MEZ0492374.1"/>
    </source>
</evidence>
<comment type="caution">
    <text evidence="3">The sequence shown here is derived from an EMBL/GenBank/DDBJ whole genome shotgun (WGS) entry which is preliminary data.</text>
</comment>
<evidence type="ECO:0000256" key="1">
    <source>
        <dbReference type="ARBA" id="ARBA00022649"/>
    </source>
</evidence>
<dbReference type="Proteomes" id="UP001566476">
    <property type="component" value="Unassembled WGS sequence"/>
</dbReference>
<sequence>MARVELTDDALEDLKGFDGSAQRQILKGIKKLEDSPEQRGAPLGSRQSGNLTSYRKLVVGNRQYRIVYSVHEDGTICIVWVIGPRSDDEVYEMATARLSVMGDRELAERLRSMLDQINGR</sequence>
<accession>A0ABV4I131</accession>
<dbReference type="Pfam" id="PF05016">
    <property type="entry name" value="ParE_toxin"/>
    <property type="match status" value="1"/>
</dbReference>
<dbReference type="Gene3D" id="3.30.2310.20">
    <property type="entry name" value="RelE-like"/>
    <property type="match status" value="1"/>
</dbReference>